<evidence type="ECO:0000313" key="2">
    <source>
        <dbReference type="Proteomes" id="UP000822476"/>
    </source>
</evidence>
<protein>
    <submittedName>
        <fullName evidence="1">Uncharacterized protein</fullName>
    </submittedName>
</protein>
<evidence type="ECO:0000313" key="1">
    <source>
        <dbReference type="EMBL" id="KAF7262019.1"/>
    </source>
</evidence>
<dbReference type="Proteomes" id="UP000822476">
    <property type="component" value="Unassembled WGS sequence"/>
</dbReference>
<comment type="caution">
    <text evidence="1">The sequence shown here is derived from an EMBL/GenBank/DDBJ whole genome shotgun (WGS) entry which is preliminary data.</text>
</comment>
<gene>
    <name evidence="1" type="ORF">EG68_00718</name>
</gene>
<dbReference type="OrthoDB" id="431717at2759"/>
<reference evidence="1" key="1">
    <citation type="submission" date="2019-07" db="EMBL/GenBank/DDBJ databases">
        <title>Annotation for the trematode Paragonimus miyazaki's.</title>
        <authorList>
            <person name="Choi Y.-J."/>
        </authorList>
    </citation>
    <scope>NUCLEOTIDE SEQUENCE</scope>
    <source>
        <strain evidence="1">Japan</strain>
    </source>
</reference>
<accession>A0A8S9Z3I2</accession>
<dbReference type="AlphaFoldDB" id="A0A8S9Z3I2"/>
<name>A0A8S9Z3I2_9TREM</name>
<dbReference type="EMBL" id="JTDE01000195">
    <property type="protein sequence ID" value="KAF7262019.1"/>
    <property type="molecule type" value="Genomic_DNA"/>
</dbReference>
<organism evidence="1 2">
    <name type="scientific">Paragonimus skrjabini miyazakii</name>
    <dbReference type="NCBI Taxonomy" id="59628"/>
    <lineage>
        <taxon>Eukaryota</taxon>
        <taxon>Metazoa</taxon>
        <taxon>Spiralia</taxon>
        <taxon>Lophotrochozoa</taxon>
        <taxon>Platyhelminthes</taxon>
        <taxon>Trematoda</taxon>
        <taxon>Digenea</taxon>
        <taxon>Plagiorchiida</taxon>
        <taxon>Troglotremata</taxon>
        <taxon>Troglotrematidae</taxon>
        <taxon>Paragonimus</taxon>
    </lineage>
</organism>
<proteinExistence type="predicted"/>
<keyword evidence="2" id="KW-1185">Reference proteome</keyword>
<sequence>MAMRLGCRSGQFRFARALQLASTIPPLTEDVLSDLHNLFISMSLEIPSWMFLQWLDLLLAGLFVNTSVEPYLVQDLIGRIATEHTHLVLSSFLVITSACVEDNWSQSMFTDGTVGYSLDHFSTIARPTIKKYGELVQTLLHIENSRYQLFHVLSSSSLFNRFLEELSFLEEPRAVLKEWFSTRAKPLLTKTAPGSDARRVVCEHYVALIKRSFRRPVLTRLSDDGRIVELANELPSNGSYRFAQEKRVLTACAQVFGPDGGRLCEVTVEDFEHAVKSVEEMLNKLPKVTNSRRLSDYSPWLAQFTTPEHSSGQELRMPVAAYAYDCSLQPSQSVLIYRVESSINVSVSLN</sequence>